<sequence>MHLFLNMIFLINIVFIISIIFIERRNPQTTWAWILILTFLPILGFIIYILFGQNITREKNFKRKILDDKTKQKYLNSFKSHYKLDNISLKYKDLIMMNFNNDNSTYTQRNDIDLYFDAKSLFEEMLDEINKAENFIHMEFYIFKSDEIGKKILHALTKKAKEGVEVKLLVDSIGNSIHKKDIDKLKAAGGDFKIFFPGFCKYINLRINYRNHRKILIIDSKVAFLGGFNIGDEYLGKDKNIGHWRDTHTKIKGLAINDLEGRFLLDWSYADESDLDIDLKKYFINPHSTDLPKKIIGAQIVSSGPDHTEQQIKNGYFKIINSAKKNLFIQTPYFVPDEPMLEALRLAALSGVDVKIMLPGNPDHKFMGWIANSYFESLLNAGAKIYLYEKGFLHAKTIVADSSICSVGTANMDIRSFSLNFESNIFIYNEAISKSMEEQFFKDLEVCTKVTLESFEKRSIISRIGESIIRLVSPLM</sequence>
<dbReference type="EC" id="2.7.8.-" evidence="12 13"/>
<dbReference type="PANTHER" id="PTHR21248:SF22">
    <property type="entry name" value="PHOSPHOLIPASE D"/>
    <property type="match status" value="1"/>
</dbReference>
<dbReference type="SMART" id="SM00155">
    <property type="entry name" value="PLDc"/>
    <property type="match status" value="2"/>
</dbReference>
<dbReference type="AlphaFoldDB" id="A0A127EJ31"/>
<feature type="transmembrane region" description="Helical" evidence="12">
    <location>
        <begin position="30"/>
        <end position="51"/>
    </location>
</feature>
<evidence type="ECO:0000256" key="10">
    <source>
        <dbReference type="ARBA" id="ARBA00023209"/>
    </source>
</evidence>
<keyword evidence="6" id="KW-0677">Repeat</keyword>
<evidence type="ECO:0000256" key="5">
    <source>
        <dbReference type="ARBA" id="ARBA00022692"/>
    </source>
</evidence>
<feature type="domain" description="PLD phosphodiesterase" evidence="14">
    <location>
        <begin position="207"/>
        <end position="234"/>
    </location>
</feature>
<comment type="similarity">
    <text evidence="12">Belongs to the phospholipase D family. Cardiolipin synthase subfamily.</text>
</comment>
<keyword evidence="10 12" id="KW-0594">Phospholipid biosynthesis</keyword>
<keyword evidence="11 12" id="KW-1208">Phospholipid metabolism</keyword>
<accession>A0A127EJ31</accession>
<dbReference type="InterPro" id="IPR001736">
    <property type="entry name" value="PLipase_D/transphosphatidylase"/>
</dbReference>
<evidence type="ECO:0000256" key="1">
    <source>
        <dbReference type="ARBA" id="ARBA00004651"/>
    </source>
</evidence>
<feature type="transmembrane region" description="Helical" evidence="12">
    <location>
        <begin position="6"/>
        <end position="23"/>
    </location>
</feature>
<comment type="subcellular location">
    <subcellularLocation>
        <location evidence="1 12">Cell membrane</location>
        <topology evidence="1 12">Multi-pass membrane protein</topology>
    </subcellularLocation>
</comment>
<evidence type="ECO:0000256" key="12">
    <source>
        <dbReference type="HAMAP-Rule" id="MF_01916"/>
    </source>
</evidence>
<dbReference type="GO" id="GO:0005886">
    <property type="term" value="C:plasma membrane"/>
    <property type="evidence" value="ECO:0007669"/>
    <property type="project" value="UniProtKB-SubCell"/>
</dbReference>
<gene>
    <name evidence="15" type="ORF">JFP838_09365</name>
</gene>
<keyword evidence="3 12" id="KW-0444">Lipid biosynthesis</keyword>
<keyword evidence="7 12" id="KW-1133">Transmembrane helix</keyword>
<dbReference type="Pfam" id="PF13091">
    <property type="entry name" value="PLDc_2"/>
    <property type="match status" value="2"/>
</dbReference>
<dbReference type="GO" id="GO:0008808">
    <property type="term" value="F:cardiolipin synthase activity"/>
    <property type="evidence" value="ECO:0007669"/>
    <property type="project" value="UniProtKB-UniRule"/>
</dbReference>
<feature type="active site" evidence="12">
    <location>
        <position position="394"/>
    </location>
</feature>
<dbReference type="CDD" id="cd09112">
    <property type="entry name" value="PLDc_CLS_2"/>
    <property type="match status" value="1"/>
</dbReference>
<evidence type="ECO:0000256" key="7">
    <source>
        <dbReference type="ARBA" id="ARBA00022989"/>
    </source>
</evidence>
<dbReference type="CDD" id="cd09110">
    <property type="entry name" value="PLDc_CLS_1"/>
    <property type="match status" value="1"/>
</dbReference>
<dbReference type="Pfam" id="PF13396">
    <property type="entry name" value="PLDc_N"/>
    <property type="match status" value="1"/>
</dbReference>
<evidence type="ECO:0000256" key="13">
    <source>
        <dbReference type="NCBIfam" id="TIGR04265"/>
    </source>
</evidence>
<proteinExistence type="inferred from homology"/>
<keyword evidence="9 12" id="KW-0472">Membrane</keyword>
<dbReference type="InterPro" id="IPR022924">
    <property type="entry name" value="Cardiolipin_synthase"/>
</dbReference>
<dbReference type="PANTHER" id="PTHR21248">
    <property type="entry name" value="CARDIOLIPIN SYNTHASE"/>
    <property type="match status" value="1"/>
</dbReference>
<dbReference type="PATRIC" id="fig|1502.177.peg.1921"/>
<comment type="catalytic activity">
    <reaction evidence="12">
        <text>2 a 1,2-diacyl-sn-glycero-3-phospho-(1'-sn-glycerol) = a cardiolipin + glycerol</text>
        <dbReference type="Rhea" id="RHEA:31451"/>
        <dbReference type="ChEBI" id="CHEBI:17754"/>
        <dbReference type="ChEBI" id="CHEBI:62237"/>
        <dbReference type="ChEBI" id="CHEBI:64716"/>
    </reaction>
</comment>
<feature type="active site" evidence="12">
    <location>
        <position position="396"/>
    </location>
</feature>
<feature type="active site" evidence="12">
    <location>
        <position position="212"/>
    </location>
</feature>
<dbReference type="PROSITE" id="PS50035">
    <property type="entry name" value="PLD"/>
    <property type="match status" value="2"/>
</dbReference>
<evidence type="ECO:0000256" key="2">
    <source>
        <dbReference type="ARBA" id="ARBA00022475"/>
    </source>
</evidence>
<evidence type="ECO:0000256" key="9">
    <source>
        <dbReference type="ARBA" id="ARBA00023136"/>
    </source>
</evidence>
<dbReference type="InterPro" id="IPR030874">
    <property type="entry name" value="Cardiolipin_synth_Firmi"/>
</dbReference>
<evidence type="ECO:0000256" key="3">
    <source>
        <dbReference type="ARBA" id="ARBA00022516"/>
    </source>
</evidence>
<dbReference type="Proteomes" id="UP000070260">
    <property type="component" value="Chromosome"/>
</dbReference>
<evidence type="ECO:0000256" key="11">
    <source>
        <dbReference type="ARBA" id="ARBA00023264"/>
    </source>
</evidence>
<comment type="function">
    <text evidence="12">Catalyzes the reversible phosphatidyl group transfer from one phosphatidylglycerol molecule to another to form cardiolipin (CL) (diphosphatidylglycerol) and glycerol.</text>
</comment>
<name>A0A127EJ31_CLOPF</name>
<dbReference type="EMBL" id="CP010994">
    <property type="protein sequence ID" value="AMN35954.1"/>
    <property type="molecule type" value="Genomic_DNA"/>
</dbReference>
<dbReference type="GO" id="GO:0032049">
    <property type="term" value="P:cardiolipin biosynthetic process"/>
    <property type="evidence" value="ECO:0007669"/>
    <property type="project" value="UniProtKB-UniRule"/>
</dbReference>
<keyword evidence="8 12" id="KW-0443">Lipid metabolism</keyword>
<organism evidence="15 16">
    <name type="scientific">Clostridium perfringens</name>
    <dbReference type="NCBI Taxonomy" id="1502"/>
    <lineage>
        <taxon>Bacteria</taxon>
        <taxon>Bacillati</taxon>
        <taxon>Bacillota</taxon>
        <taxon>Clostridia</taxon>
        <taxon>Eubacteriales</taxon>
        <taxon>Clostridiaceae</taxon>
        <taxon>Clostridium</taxon>
    </lineage>
</organism>
<keyword evidence="5 12" id="KW-0812">Transmembrane</keyword>
<evidence type="ECO:0000313" key="16">
    <source>
        <dbReference type="Proteomes" id="UP000070260"/>
    </source>
</evidence>
<keyword evidence="4 12" id="KW-0808">Transferase</keyword>
<dbReference type="SUPFAM" id="SSF56024">
    <property type="entry name" value="Phospholipase D/nuclease"/>
    <property type="match status" value="2"/>
</dbReference>
<feature type="active site" evidence="12">
    <location>
        <position position="219"/>
    </location>
</feature>
<keyword evidence="2 12" id="KW-1003">Cell membrane</keyword>
<dbReference type="Gene3D" id="3.30.870.10">
    <property type="entry name" value="Endonuclease Chain A"/>
    <property type="match status" value="2"/>
</dbReference>
<feature type="active site" evidence="12">
    <location>
        <position position="401"/>
    </location>
</feature>
<dbReference type="NCBIfam" id="TIGR04265">
    <property type="entry name" value="bac_cardiolipin"/>
    <property type="match status" value="1"/>
</dbReference>
<evidence type="ECO:0000256" key="8">
    <source>
        <dbReference type="ARBA" id="ARBA00023098"/>
    </source>
</evidence>
<dbReference type="OrthoDB" id="9762009at2"/>
<dbReference type="RefSeq" id="WP_061428436.1">
    <property type="nucleotide sequence ID" value="NZ_CATNZO010000001.1"/>
</dbReference>
<evidence type="ECO:0000259" key="14">
    <source>
        <dbReference type="PROSITE" id="PS50035"/>
    </source>
</evidence>
<evidence type="ECO:0000313" key="15">
    <source>
        <dbReference type="EMBL" id="AMN35954.1"/>
    </source>
</evidence>
<evidence type="ECO:0000256" key="6">
    <source>
        <dbReference type="ARBA" id="ARBA00022737"/>
    </source>
</evidence>
<reference evidence="15 16" key="1">
    <citation type="journal article" date="2016" name="PLoS ONE">
        <title>Plasmid Characterization and Chromosome Analysis of Two netF+ Clostridium perfringens Isolates Associated with Foal and Canine Necrotizing Enteritis.</title>
        <authorList>
            <person name="Mehdizadeh Gohari I."/>
            <person name="Kropinski A.M."/>
            <person name="Weese S.J."/>
            <person name="Parreira V.R."/>
            <person name="Whitehead A.E."/>
            <person name="Boerlin P."/>
            <person name="Prescott J.F."/>
        </authorList>
    </citation>
    <scope>NUCLEOTIDE SEQUENCE [LARGE SCALE GENOMIC DNA]</scope>
    <source>
        <strain evidence="15 16">JP838</strain>
    </source>
</reference>
<evidence type="ECO:0000256" key="4">
    <source>
        <dbReference type="ARBA" id="ARBA00022679"/>
    </source>
</evidence>
<protein>
    <recommendedName>
        <fullName evidence="12 13">Cardiolipin synthase</fullName>
        <shortName evidence="12">CL synthase</shortName>
        <ecNumber evidence="12 13">2.7.8.-</ecNumber>
    </recommendedName>
</protein>
<feature type="domain" description="PLD phosphodiesterase" evidence="14">
    <location>
        <begin position="389"/>
        <end position="416"/>
    </location>
</feature>
<feature type="active site" evidence="12">
    <location>
        <position position="214"/>
    </location>
</feature>
<dbReference type="InterPro" id="IPR025202">
    <property type="entry name" value="PLD-like_dom"/>
</dbReference>
<dbReference type="InterPro" id="IPR027379">
    <property type="entry name" value="CLS_N"/>
</dbReference>
<dbReference type="HAMAP" id="MF_01916">
    <property type="entry name" value="Cardiolipin_synth_Cls"/>
    <property type="match status" value="1"/>
</dbReference>